<evidence type="ECO:0000256" key="3">
    <source>
        <dbReference type="ARBA" id="ARBA00023055"/>
    </source>
</evidence>
<name>A0A9P6DPU1_9AGAM</name>
<accession>A0A9P6DPU1</accession>
<dbReference type="InterPro" id="IPR056747">
    <property type="entry name" value="VPS13-like_M"/>
</dbReference>
<dbReference type="Pfam" id="PF25033">
    <property type="entry name" value="VPS13_M"/>
    <property type="match status" value="1"/>
</dbReference>
<dbReference type="OrthoDB" id="428159at2759"/>
<evidence type="ECO:0008006" key="11">
    <source>
        <dbReference type="Google" id="ProtNLM"/>
    </source>
</evidence>
<dbReference type="InterPro" id="IPR026847">
    <property type="entry name" value="VPS13"/>
</dbReference>
<dbReference type="Pfam" id="PF25036">
    <property type="entry name" value="VPS13_VAB"/>
    <property type="match status" value="1"/>
</dbReference>
<dbReference type="Pfam" id="PF25037">
    <property type="entry name" value="VPS13_C"/>
    <property type="match status" value="1"/>
</dbReference>
<feature type="domain" description="Vacuolar protein sorting-associated protein 13 VPS13 adaptor binding" evidence="7">
    <location>
        <begin position="1904"/>
        <end position="2468"/>
    </location>
</feature>
<feature type="region of interest" description="Disordered" evidence="4">
    <location>
        <begin position="434"/>
        <end position="488"/>
    </location>
</feature>
<feature type="domain" description="Intermembrane lipid transfer protein VPS13-like C-terminal" evidence="8">
    <location>
        <begin position="2993"/>
        <end position="3099"/>
    </location>
</feature>
<comment type="similarity">
    <text evidence="1">Belongs to the VPS13 family.</text>
</comment>
<reference evidence="9" key="1">
    <citation type="journal article" date="2020" name="Nat. Commun.">
        <title>Large-scale genome sequencing of mycorrhizal fungi provides insights into the early evolution of symbiotic traits.</title>
        <authorList>
            <person name="Miyauchi S."/>
            <person name="Kiss E."/>
            <person name="Kuo A."/>
            <person name="Drula E."/>
            <person name="Kohler A."/>
            <person name="Sanchez-Garcia M."/>
            <person name="Morin E."/>
            <person name="Andreopoulos B."/>
            <person name="Barry K.W."/>
            <person name="Bonito G."/>
            <person name="Buee M."/>
            <person name="Carver A."/>
            <person name="Chen C."/>
            <person name="Cichocki N."/>
            <person name="Clum A."/>
            <person name="Culley D."/>
            <person name="Crous P.W."/>
            <person name="Fauchery L."/>
            <person name="Girlanda M."/>
            <person name="Hayes R.D."/>
            <person name="Keri Z."/>
            <person name="LaButti K."/>
            <person name="Lipzen A."/>
            <person name="Lombard V."/>
            <person name="Magnuson J."/>
            <person name="Maillard F."/>
            <person name="Murat C."/>
            <person name="Nolan M."/>
            <person name="Ohm R.A."/>
            <person name="Pangilinan J."/>
            <person name="Pereira M.F."/>
            <person name="Perotto S."/>
            <person name="Peter M."/>
            <person name="Pfister S."/>
            <person name="Riley R."/>
            <person name="Sitrit Y."/>
            <person name="Stielow J.B."/>
            <person name="Szollosi G."/>
            <person name="Zifcakova L."/>
            <person name="Stursova M."/>
            <person name="Spatafora J.W."/>
            <person name="Tedersoo L."/>
            <person name="Vaario L.M."/>
            <person name="Yamada A."/>
            <person name="Yan M."/>
            <person name="Wang P."/>
            <person name="Xu J."/>
            <person name="Bruns T."/>
            <person name="Baldrian P."/>
            <person name="Vilgalys R."/>
            <person name="Dunand C."/>
            <person name="Henrissat B."/>
            <person name="Grigoriev I.V."/>
            <person name="Hibbett D."/>
            <person name="Nagy L.G."/>
            <person name="Martin F.M."/>
        </authorList>
    </citation>
    <scope>NUCLEOTIDE SEQUENCE</scope>
    <source>
        <strain evidence="9">UP504</strain>
    </source>
</reference>
<comment type="caution">
    <text evidence="9">The sequence shown here is derived from an EMBL/GenBank/DDBJ whole genome shotgun (WGS) entry which is preliminary data.</text>
</comment>
<dbReference type="InterPro" id="IPR026854">
    <property type="entry name" value="VPS13_N"/>
</dbReference>
<protein>
    <recommendedName>
        <fullName evidence="11">Vacuolar protein sorting-associated protein</fullName>
    </recommendedName>
</protein>
<gene>
    <name evidence="9" type="ORF">BS47DRAFT_1396979</name>
</gene>
<evidence type="ECO:0000256" key="2">
    <source>
        <dbReference type="ARBA" id="ARBA00022448"/>
    </source>
</evidence>
<dbReference type="PANTHER" id="PTHR16166">
    <property type="entry name" value="VACUOLAR PROTEIN SORTING-ASSOCIATED PROTEIN VPS13"/>
    <property type="match status" value="1"/>
</dbReference>
<feature type="domain" description="Chorein N-terminal" evidence="5">
    <location>
        <begin position="14"/>
        <end position="223"/>
    </location>
</feature>
<evidence type="ECO:0000259" key="6">
    <source>
        <dbReference type="Pfam" id="PF25033"/>
    </source>
</evidence>
<dbReference type="GO" id="GO:0045053">
    <property type="term" value="P:protein retention in Golgi apparatus"/>
    <property type="evidence" value="ECO:0007669"/>
    <property type="project" value="TreeGrafter"/>
</dbReference>
<sequence length="3184" mass="354449">MWFTNPGRDALYAILSRILTPYVSNLDLTKFQAGLWAGQFSVNDLRLKKSALDKFRLPVDVIQGHLGHLTLNIPWANLTSKPAEIIIEDLYLLVVPEGHSNNIDIDEEEARAQASKQERLKNAEVLRQSSSTAIGEGEKNPGLFESLINKVVNNLQITVKNIHIRYEDNLSVPGHPFALGITLAEFAAISTDDTWHAAFTPGGGVVHKLARLDSLGIYFNTDAVRFGTTRGRDNRRRQKSANGGGKDAEDPEDEKVPLEAFRNLISHAGRPYSTPSNLFSNLLLEKGGRRGTSKTPKISADLLFDEIGFVLDNAQYRDVISMIDMYHFYLRQNQYRRLRIEAGILPAQNNNRTRALLRFAETAILSEIRERNRRWSWAYFRGRRDDRRRYVQLFKFREASSAFAAEDANVIDTLERKLSYEDIRFYRSIARSQLRKEQAKPDGNRGTTGQECSPSNPRMAHLGVGRRFSSANSGSSSGGGALTGPDGMTDAQRKELYEAIDYDEKDAVTTSLAISRDVIGLQISAQLRTGSLALRSKGLTLPTATGSVADGREVMSLVFDGFNADVIQRHDNIEAALTLDGMHVYDGTAPSTLYPDIIRMKGSMGSKAASVGQGVDSPSFSPRSSREEGSIADRSASNSDPFFYFKFEHAPLDDRADNAVTFLKPPESQLESVGALINAANQTLEGLRNQTRAGLEYALQKHKTIDIKVDMSAPVIIIPEDITSLRCQHLVLDAGHISIESDLANKDAIREIKTKRNQQYTDEDFRRLESLMYDKVLVSLHSAQLLVGEDLDQCLSALSSERSGSKMHLLERIDLDFLVQLSMVADALNLTRFKISGKLPTLAVNISNSKYKGLMRIIDISIPHFDDYEGREINDGDNGGIGTYHGDRDVSGAMVSGSDFRLPSTLFGGSEGLEYVVEDDDGTQTDADTDERFFEAQEHSTELAEIRQRTFEFSFDVERLQASLFKTDPDGSDRLLAESSLERFSLGFDLGRYDMHVNISLKSMSLKMLESSPGVNERNFLPLLASYPSGGSSPGGTSGDLVHIKYARVQPLSPEFLGTYEGINQSIDIGLSTFVFSASPEPVLALYDFIMNTFAPGQSDPNPSIPDHPRVSTAPNVSETIRLRLRLTSVELRLLDGHDRIATLALSAADVALLLRSNTIRLAIQLGNLSLSDDSDLPTRLPEFKQILSIEGNDLADLTYETFNPGDKETFKGINSSVSLRSGALKIHFLEKPLHSLYHFLVKFARLKGLYDTATQVAVQRASEIQRMKFDVAIQSPIVIFPSNSIDSDDKIIMRLGQISARNDYQGDTSTIVASLSGISLTSETTLDGEVSELTIVDSVQINGDVIQNPGAVDDTNNRKPDNQAKIRMTDVKISLTQRQYCAIVSLMQSLPRILTLDSIPGVAEEIPSPTSTPTASLDPDSSIYPTDLTPELHPRTPVDGGSTAQWVTLDLVFSVMSVRLQLYNGEAIRQVDFKETGISRFDLNDNTVRVKMQSDGAVEAEVALQSFTMTNTLPGPSRFREIIPAHKNRDVAQFMVLYTSSGVGSSRSSVIMVTIDSPKILFALDPMFALLAFLTKATPPTDAATAFRLDLHDVSITVLESDQQANSHAIQLSIKRVLMSQQGILALTVNQLGMSLTTMQSHDSVKVLEELEFTLSLDSRQSSDHQMTSIELSMQPIVLRASLLDISLITAIVARAANFYSNRSNVPRTASSLRPSIQKPQVYMSKEKLKAQFEGFRLILIGNLYQLPILHLSVEPFGLDVSDWSAELAASMSIAMSINYWNVLNSHWEPLIDPWTLSAQLRNTSRTNSGMVATLSSKDRLDINITTTFIELALTTLSTWASDREHMLKNDRSGDAPYKIRNRTGCPILIWHDQDNTARKPHEQSIQLANEETIDWRFDDLKTTREHLSSNRNNNIGVQLQGRSWEPLRSIPVDREGEYVYVLRPRSEAVSDRLLCEIRVKDNVKIVILRSTYLVQNFTLYPLELVLVDSNNKPAQPLQKIAPGRDYPIPVDSVTRNRFKLRPDGGFGYNWSHDTIRWEELIRMPAQTIICRSKDSSEAPFRFQASSHYDPLDPTIRKYPKIVLQLRAPIELENLLPFDLNYRIFDKNTNQNWTSFLRKGGVMPVHSVQLDHLVLLNIELQDLGLKPSEFSIINTDNPADFDVEKQLRLSDKDGRKLDLRLHYCRYPESGGAMKVQIYSPFVLVNHTGLPFSLRSGTSKVVANQTGNAIDLSKPVPFMFSHNQSRGNEFSLRLGDSQWSQVLSFEAPSAEAEIILETPSRTQELYVGVSWELGHGKYKLSKVVTLAPRFILRNRLGKSLCFREHGAPLPPKSTLEPGERAPMQLMRPRNEKLLTVTYPGLNARWSAPINIHEVGTVHLRVFSPGEESQPPDLIKADVAIEGATIFVTFSLETGRWPFRVENDTDVSITFSQNDDTRHEDGSSGTRVPMYTVPPHSSVDYAWDFPSASNKKLRLYSNAEVRDVDILEIGNLIPFKFRTPRGSYTVSLDVRAEAGTQTLAISNYIEALSLYKPKPRRQNSSRAETSMGIEAFETVVPEDVIASLTINLDLVGFGISLINKQMVELVYISLSAVSLEYADSNAAQTINMSLSTLQIDNQLHDALYPVVLQQTPLSNRVGTPTDLPAIQASIMALKDDSHGVLFIKYASVLLQAMTISVDEDFLFALFDFSKVKGSSWEEETPDALILHPDGIPDPTDVAEGQELYFEVLELQPVQLSLSFMRTERVNAEEKLILQTPLAVVVNSLTMALGNVNEAQLQLNALGIKDARMSTPVILDRVIFHYRQEVLRQLYRILGSADFLGNPVGLFTNVSSGIADVFYEPYKGAVMHGNKELGIGIAKGAASLVKKTVFGFSDSMTKVTSSIGKGLSSATLDSEYQRQRRLAQRQNRPKHAIYGVTAGAEAFATSIQSGIEGVLMKPLEGAESGGAFGFFKGVGKGLVGAVAKPMVGVFDLASNVSEGIRNTTTVFDKPQRERVRIPRHIPYDGILTPYSARDALGQMWLKDLDGGRFRNDAYVAHLELSGRDHTVMLTTSRILSFWGSRLRLEWDVSFNRLQGVTIEDTGIRFSDKAGREYDRFIPVPKKSKMWFYKEIEKWFCTIRSVGLKDETESFGILNIVQEERSHMLAMLEARMKSQSFDGGWRIPRDVTLPPYVHVHVVYIPTILAFP</sequence>
<keyword evidence="2" id="KW-0813">Transport</keyword>
<dbReference type="Proteomes" id="UP000886523">
    <property type="component" value="Unassembled WGS sequence"/>
</dbReference>
<feature type="compositionally biased region" description="Polar residues" evidence="4">
    <location>
        <begin position="445"/>
        <end position="456"/>
    </location>
</feature>
<dbReference type="InterPro" id="IPR056748">
    <property type="entry name" value="VPS13-like_C"/>
</dbReference>
<feature type="domain" description="Chorein N-terminal" evidence="5">
    <location>
        <begin position="292"/>
        <end position="859"/>
    </location>
</feature>
<dbReference type="GO" id="GO:0007005">
    <property type="term" value="P:mitochondrion organization"/>
    <property type="evidence" value="ECO:0007669"/>
    <property type="project" value="TreeGrafter"/>
</dbReference>
<evidence type="ECO:0000313" key="10">
    <source>
        <dbReference type="Proteomes" id="UP000886523"/>
    </source>
</evidence>
<organism evidence="9 10">
    <name type="scientific">Hydnum rufescens UP504</name>
    <dbReference type="NCBI Taxonomy" id="1448309"/>
    <lineage>
        <taxon>Eukaryota</taxon>
        <taxon>Fungi</taxon>
        <taxon>Dikarya</taxon>
        <taxon>Basidiomycota</taxon>
        <taxon>Agaricomycotina</taxon>
        <taxon>Agaricomycetes</taxon>
        <taxon>Cantharellales</taxon>
        <taxon>Hydnaceae</taxon>
        <taxon>Hydnum</taxon>
    </lineage>
</organism>
<feature type="compositionally biased region" description="Basic and acidic residues" evidence="4">
    <location>
        <begin position="434"/>
        <end position="443"/>
    </location>
</feature>
<feature type="region of interest" description="Disordered" evidence="4">
    <location>
        <begin position="229"/>
        <end position="253"/>
    </location>
</feature>
<feature type="region of interest" description="Disordered" evidence="4">
    <location>
        <begin position="608"/>
        <end position="634"/>
    </location>
</feature>
<evidence type="ECO:0000259" key="5">
    <source>
        <dbReference type="Pfam" id="PF12624"/>
    </source>
</evidence>
<dbReference type="GO" id="GO:0006869">
    <property type="term" value="P:lipid transport"/>
    <property type="evidence" value="ECO:0007669"/>
    <property type="project" value="UniProtKB-KW"/>
</dbReference>
<evidence type="ECO:0000256" key="4">
    <source>
        <dbReference type="SAM" id="MobiDB-lite"/>
    </source>
</evidence>
<evidence type="ECO:0000256" key="1">
    <source>
        <dbReference type="ARBA" id="ARBA00006545"/>
    </source>
</evidence>
<dbReference type="EMBL" id="MU129037">
    <property type="protein sequence ID" value="KAF9509362.1"/>
    <property type="molecule type" value="Genomic_DNA"/>
</dbReference>
<dbReference type="GO" id="GO:0006623">
    <property type="term" value="P:protein targeting to vacuole"/>
    <property type="evidence" value="ECO:0007669"/>
    <property type="project" value="TreeGrafter"/>
</dbReference>
<dbReference type="GO" id="GO:0045324">
    <property type="term" value="P:late endosome to vacuole transport"/>
    <property type="evidence" value="ECO:0007669"/>
    <property type="project" value="TreeGrafter"/>
</dbReference>
<evidence type="ECO:0000259" key="8">
    <source>
        <dbReference type="Pfam" id="PF25037"/>
    </source>
</evidence>
<proteinExistence type="inferred from homology"/>
<dbReference type="Pfam" id="PF12624">
    <property type="entry name" value="VPS13_N"/>
    <property type="match status" value="2"/>
</dbReference>
<dbReference type="PANTHER" id="PTHR16166:SF93">
    <property type="entry name" value="INTERMEMBRANE LIPID TRANSFER PROTEIN VPS13"/>
    <property type="match status" value="1"/>
</dbReference>
<evidence type="ECO:0000259" key="7">
    <source>
        <dbReference type="Pfam" id="PF25036"/>
    </source>
</evidence>
<feature type="domain" description="VPS13-like middle region" evidence="6">
    <location>
        <begin position="1589"/>
        <end position="1861"/>
    </location>
</feature>
<dbReference type="InterPro" id="IPR009543">
    <property type="entry name" value="VPS13_VAB"/>
</dbReference>
<keyword evidence="10" id="KW-1185">Reference proteome</keyword>
<evidence type="ECO:0000313" key="9">
    <source>
        <dbReference type="EMBL" id="KAF9509362.1"/>
    </source>
</evidence>
<keyword evidence="3" id="KW-0445">Lipid transport</keyword>